<dbReference type="EMBL" id="MAYW01000059">
    <property type="protein sequence ID" value="ODS32512.1"/>
    <property type="molecule type" value="Genomic_DNA"/>
</dbReference>
<accession>A0A1E3XA75</accession>
<gene>
    <name evidence="3" type="ORF">SCARUB_02367</name>
</gene>
<reference evidence="3 4" key="1">
    <citation type="submission" date="2016-07" db="EMBL/GenBank/DDBJ databases">
        <title>Draft genome of Scalindua rubra, obtained from a brine-seawater interface in the Red Sea, sheds light on salt adaptation in anammox bacteria.</title>
        <authorList>
            <person name="Speth D.R."/>
            <person name="Lagkouvardos I."/>
            <person name="Wang Y."/>
            <person name="Qian P.-Y."/>
            <person name="Dutilh B.E."/>
            <person name="Jetten M.S."/>
        </authorList>
    </citation>
    <scope>NUCLEOTIDE SEQUENCE [LARGE SCALE GENOMIC DNA]</scope>
    <source>
        <strain evidence="3">BSI-1</strain>
    </source>
</reference>
<feature type="domain" description="CAAX prenyl protease 2/Lysostaphin resistance protein A-like" evidence="2">
    <location>
        <begin position="122"/>
        <end position="225"/>
    </location>
</feature>
<protein>
    <submittedName>
        <fullName evidence="3">Abortive infection protein</fullName>
    </submittedName>
</protein>
<feature type="transmembrane region" description="Helical" evidence="1">
    <location>
        <begin position="194"/>
        <end position="218"/>
    </location>
</feature>
<dbReference type="GO" id="GO:0080120">
    <property type="term" value="P:CAAX-box protein maturation"/>
    <property type="evidence" value="ECO:0007669"/>
    <property type="project" value="UniProtKB-ARBA"/>
</dbReference>
<evidence type="ECO:0000259" key="2">
    <source>
        <dbReference type="Pfam" id="PF02517"/>
    </source>
</evidence>
<dbReference type="Pfam" id="PF02517">
    <property type="entry name" value="Rce1-like"/>
    <property type="match status" value="1"/>
</dbReference>
<keyword evidence="1" id="KW-0812">Transmembrane</keyword>
<keyword evidence="1" id="KW-1133">Transmembrane helix</keyword>
<proteinExistence type="predicted"/>
<evidence type="ECO:0000256" key="1">
    <source>
        <dbReference type="SAM" id="Phobius"/>
    </source>
</evidence>
<organism evidence="3 4">
    <name type="scientific">Candidatus Scalindua rubra</name>
    <dbReference type="NCBI Taxonomy" id="1872076"/>
    <lineage>
        <taxon>Bacteria</taxon>
        <taxon>Pseudomonadati</taxon>
        <taxon>Planctomycetota</taxon>
        <taxon>Candidatus Brocadiia</taxon>
        <taxon>Candidatus Brocadiales</taxon>
        <taxon>Candidatus Scalinduaceae</taxon>
        <taxon>Candidatus Scalindua</taxon>
    </lineage>
</organism>
<feature type="transmembrane region" description="Helical" evidence="1">
    <location>
        <begin position="127"/>
        <end position="153"/>
    </location>
</feature>
<name>A0A1E3XA75_9BACT</name>
<dbReference type="GO" id="GO:0004175">
    <property type="term" value="F:endopeptidase activity"/>
    <property type="evidence" value="ECO:0007669"/>
    <property type="project" value="UniProtKB-ARBA"/>
</dbReference>
<evidence type="ECO:0000313" key="4">
    <source>
        <dbReference type="Proteomes" id="UP000094056"/>
    </source>
</evidence>
<comment type="caution">
    <text evidence="3">The sequence shown here is derived from an EMBL/GenBank/DDBJ whole genome shotgun (WGS) entry which is preliminary data.</text>
</comment>
<feature type="transmembrane region" description="Helical" evidence="1">
    <location>
        <begin position="15"/>
        <end position="34"/>
    </location>
</feature>
<keyword evidence="1" id="KW-0472">Membrane</keyword>
<sequence>MSDYFSRSSNLPKSFLFILPLLVLYEIGIILYGSEIKNTADIIVKRPLEIFGNSATLVFNSLIIIISFCSIFYIEKKNRLSCGIFIPMFLESAAYAFFLGYVILFLVYGLLPLDVTNLNVHSFAKGIILSLGAGVYEEILFRLLLLSAFYLLFVKVFKINAIIGSLFSILICACVFSIMHYIGTTGDSFSIHSFSFRFVAGIILSAIFVFRGLGIAVYTHAIYDVLIIHKSYISAAQP</sequence>
<dbReference type="Proteomes" id="UP000094056">
    <property type="component" value="Unassembled WGS sequence"/>
</dbReference>
<feature type="transmembrane region" description="Helical" evidence="1">
    <location>
        <begin position="94"/>
        <end position="115"/>
    </location>
</feature>
<dbReference type="AlphaFoldDB" id="A0A1E3XA75"/>
<feature type="transmembrane region" description="Helical" evidence="1">
    <location>
        <begin position="159"/>
        <end position="182"/>
    </location>
</feature>
<feature type="transmembrane region" description="Helical" evidence="1">
    <location>
        <begin position="55"/>
        <end position="74"/>
    </location>
</feature>
<evidence type="ECO:0000313" key="3">
    <source>
        <dbReference type="EMBL" id="ODS32512.1"/>
    </source>
</evidence>
<dbReference type="InterPro" id="IPR003675">
    <property type="entry name" value="Rce1/LyrA-like_dom"/>
</dbReference>